<keyword evidence="2" id="KW-1185">Reference proteome</keyword>
<proteinExistence type="predicted"/>
<comment type="caution">
    <text evidence="1">The sequence shown here is derived from an EMBL/GenBank/DDBJ whole genome shotgun (WGS) entry which is preliminary data.</text>
</comment>
<reference evidence="1 2" key="2">
    <citation type="journal article" date="2022" name="Mol. Ecol. Resour.">
        <title>The genomes of chicory, endive, great burdock and yacon provide insights into Asteraceae paleo-polyploidization history and plant inulin production.</title>
        <authorList>
            <person name="Fan W."/>
            <person name="Wang S."/>
            <person name="Wang H."/>
            <person name="Wang A."/>
            <person name="Jiang F."/>
            <person name="Liu H."/>
            <person name="Zhao H."/>
            <person name="Xu D."/>
            <person name="Zhang Y."/>
        </authorList>
    </citation>
    <scope>NUCLEOTIDE SEQUENCE [LARGE SCALE GENOMIC DNA]</scope>
    <source>
        <strain evidence="2">cv. Yunnan</strain>
        <tissue evidence="1">Leaves</tissue>
    </source>
</reference>
<name>A0ACB9ICY6_9ASTR</name>
<reference evidence="2" key="1">
    <citation type="journal article" date="2022" name="Mol. Ecol. Resour.">
        <title>The genomes of chicory, endive, great burdock and yacon provide insights into Asteraceae palaeo-polyploidization history and plant inulin production.</title>
        <authorList>
            <person name="Fan W."/>
            <person name="Wang S."/>
            <person name="Wang H."/>
            <person name="Wang A."/>
            <person name="Jiang F."/>
            <person name="Liu H."/>
            <person name="Zhao H."/>
            <person name="Xu D."/>
            <person name="Zhang Y."/>
        </authorList>
    </citation>
    <scope>NUCLEOTIDE SEQUENCE [LARGE SCALE GENOMIC DNA]</scope>
    <source>
        <strain evidence="2">cv. Yunnan</strain>
    </source>
</reference>
<dbReference type="Proteomes" id="UP001056120">
    <property type="component" value="Linkage Group LG09"/>
</dbReference>
<dbReference type="EMBL" id="CM042026">
    <property type="protein sequence ID" value="KAI3805641.1"/>
    <property type="molecule type" value="Genomic_DNA"/>
</dbReference>
<gene>
    <name evidence="1" type="ORF">L1987_28201</name>
</gene>
<accession>A0ACB9ICY6</accession>
<organism evidence="1 2">
    <name type="scientific">Smallanthus sonchifolius</name>
    <dbReference type="NCBI Taxonomy" id="185202"/>
    <lineage>
        <taxon>Eukaryota</taxon>
        <taxon>Viridiplantae</taxon>
        <taxon>Streptophyta</taxon>
        <taxon>Embryophyta</taxon>
        <taxon>Tracheophyta</taxon>
        <taxon>Spermatophyta</taxon>
        <taxon>Magnoliopsida</taxon>
        <taxon>eudicotyledons</taxon>
        <taxon>Gunneridae</taxon>
        <taxon>Pentapetalae</taxon>
        <taxon>asterids</taxon>
        <taxon>campanulids</taxon>
        <taxon>Asterales</taxon>
        <taxon>Asteraceae</taxon>
        <taxon>Asteroideae</taxon>
        <taxon>Heliantheae alliance</taxon>
        <taxon>Millerieae</taxon>
        <taxon>Smallanthus</taxon>
    </lineage>
</organism>
<sequence length="177" mass="21344">MFSRTKKFFKKSIQTFKSYFSEGYERLPKTPSYNGRHNTGFSLENIYSRFVDEWEATQRVIAISNEKNTSLKNKKPSMMISYHEDDKRKQQKHEDTSSREREEKRCLVTKRLKELEILDRNNVDHIHDIQEVLYVYSRLTCPTYCEIIEKFFMEMYSKVFSLPCPDNSKPRRMLIQI</sequence>
<evidence type="ECO:0000313" key="1">
    <source>
        <dbReference type="EMBL" id="KAI3805641.1"/>
    </source>
</evidence>
<protein>
    <submittedName>
        <fullName evidence="1">Uncharacterized protein</fullName>
    </submittedName>
</protein>
<evidence type="ECO:0000313" key="2">
    <source>
        <dbReference type="Proteomes" id="UP001056120"/>
    </source>
</evidence>